<protein>
    <submittedName>
        <fullName evidence="1">Uncharacterized protein</fullName>
    </submittedName>
</protein>
<sequence length="95" mass="10958">MYAGGVQMNLTWQPEEKVQGTPGQGFYFVINGQSEEVKCREVEINEEVINGEGINEEGTYGVELSVTPKPTKQQQTLRKLMDFLRLHYAFRYNRL</sequence>
<dbReference type="AlphaFoldDB" id="J9F4I4"/>
<gene>
    <name evidence="1" type="ORF">EVA_22080</name>
</gene>
<comment type="caution">
    <text evidence="1">The sequence shown here is derived from an EMBL/GenBank/DDBJ whole genome shotgun (WGS) entry which is preliminary data.</text>
</comment>
<evidence type="ECO:0000313" key="1">
    <source>
        <dbReference type="EMBL" id="EJW89811.1"/>
    </source>
</evidence>
<reference evidence="1" key="1">
    <citation type="journal article" date="2012" name="PLoS ONE">
        <title>Gene sets for utilization of primary and secondary nutrition supplies in the distal gut of endangered iberian lynx.</title>
        <authorList>
            <person name="Alcaide M."/>
            <person name="Messina E."/>
            <person name="Richter M."/>
            <person name="Bargiela R."/>
            <person name="Peplies J."/>
            <person name="Huws S.A."/>
            <person name="Newbold C.J."/>
            <person name="Golyshin P.N."/>
            <person name="Simon M.A."/>
            <person name="Lopez G."/>
            <person name="Yakimov M.M."/>
            <person name="Ferrer M."/>
        </authorList>
    </citation>
    <scope>NUCLEOTIDE SEQUENCE</scope>
</reference>
<name>J9F4I4_9ZZZZ</name>
<organism evidence="1">
    <name type="scientific">gut metagenome</name>
    <dbReference type="NCBI Taxonomy" id="749906"/>
    <lineage>
        <taxon>unclassified sequences</taxon>
        <taxon>metagenomes</taxon>
        <taxon>organismal metagenomes</taxon>
    </lineage>
</organism>
<accession>J9F4I4</accession>
<feature type="non-terminal residue" evidence="1">
    <location>
        <position position="95"/>
    </location>
</feature>
<proteinExistence type="predicted"/>
<dbReference type="EMBL" id="AMCI01009245">
    <property type="protein sequence ID" value="EJW89811.1"/>
    <property type="molecule type" value="Genomic_DNA"/>
</dbReference>